<feature type="domain" description="RecF/RecN/SMC N-terminal" evidence="10">
    <location>
        <begin position="2"/>
        <end position="503"/>
    </location>
</feature>
<dbReference type="AlphaFoldDB" id="A0A916JSR0"/>
<keyword evidence="7 9" id="KW-0234">DNA repair</keyword>
<comment type="function">
    <text evidence="1 9">May be involved in recombinational repair of damaged DNA.</text>
</comment>
<evidence type="ECO:0000256" key="3">
    <source>
        <dbReference type="ARBA" id="ARBA00021315"/>
    </source>
</evidence>
<dbReference type="EMBL" id="OU343031">
    <property type="protein sequence ID" value="CAG7600031.1"/>
    <property type="molecule type" value="Genomic_DNA"/>
</dbReference>
<dbReference type="GO" id="GO:0043590">
    <property type="term" value="C:bacterial nucleoid"/>
    <property type="evidence" value="ECO:0007669"/>
    <property type="project" value="TreeGrafter"/>
</dbReference>
<dbReference type="GO" id="GO:0005524">
    <property type="term" value="F:ATP binding"/>
    <property type="evidence" value="ECO:0007669"/>
    <property type="project" value="UniProtKB-KW"/>
</dbReference>
<name>A0A916JSR0_9BURK</name>
<evidence type="ECO:0000256" key="6">
    <source>
        <dbReference type="ARBA" id="ARBA00022840"/>
    </source>
</evidence>
<dbReference type="KEGG" id="vtr:MYVALT_F_00790"/>
<dbReference type="InterPro" id="IPR003395">
    <property type="entry name" value="RecF/RecN/SMC_N"/>
</dbReference>
<dbReference type="Pfam" id="PF02463">
    <property type="entry name" value="SMC_N"/>
    <property type="match status" value="1"/>
</dbReference>
<evidence type="ECO:0000313" key="11">
    <source>
        <dbReference type="EMBL" id="CAG7600031.1"/>
    </source>
</evidence>
<dbReference type="FunFam" id="3.40.50.300:FF:000319">
    <property type="entry name" value="DNA repair protein RecN"/>
    <property type="match status" value="1"/>
</dbReference>
<keyword evidence="5 9" id="KW-0227">DNA damage</keyword>
<evidence type="ECO:0000256" key="2">
    <source>
        <dbReference type="ARBA" id="ARBA00009441"/>
    </source>
</evidence>
<dbReference type="PIRSF" id="PIRSF003128">
    <property type="entry name" value="RecN"/>
    <property type="match status" value="1"/>
</dbReference>
<keyword evidence="12" id="KW-1185">Reference proteome</keyword>
<dbReference type="Proteomes" id="UP000693996">
    <property type="component" value="Chromosome"/>
</dbReference>
<reference evidence="11" key="1">
    <citation type="submission" date="2021-06" db="EMBL/GenBank/DDBJ databases">
        <authorList>
            <person name="Szabo G."/>
        </authorList>
    </citation>
    <scope>NUCLEOTIDE SEQUENCE</scope>
    <source>
        <strain evidence="11">MYVALT</strain>
    </source>
</reference>
<dbReference type="GO" id="GO:0006310">
    <property type="term" value="P:DNA recombination"/>
    <property type="evidence" value="ECO:0007669"/>
    <property type="project" value="InterPro"/>
</dbReference>
<evidence type="ECO:0000256" key="4">
    <source>
        <dbReference type="ARBA" id="ARBA00022741"/>
    </source>
</evidence>
<dbReference type="InterPro" id="IPR004604">
    <property type="entry name" value="DNA_recomb/repair_RecN"/>
</dbReference>
<keyword evidence="4" id="KW-0547">Nucleotide-binding</keyword>
<dbReference type="NCBIfam" id="NF008121">
    <property type="entry name" value="PRK10869.1"/>
    <property type="match status" value="1"/>
</dbReference>
<keyword evidence="6" id="KW-0067">ATP-binding</keyword>
<accession>A0A916JSR0</accession>
<gene>
    <name evidence="11" type="primary">recN</name>
    <name evidence="11" type="ORF">MYVALT_F_00790</name>
</gene>
<evidence type="ECO:0000259" key="10">
    <source>
        <dbReference type="Pfam" id="PF02463"/>
    </source>
</evidence>
<dbReference type="FunFam" id="3.40.50.300:FF:000356">
    <property type="entry name" value="DNA repair protein RecN"/>
    <property type="match status" value="1"/>
</dbReference>
<protein>
    <recommendedName>
        <fullName evidence="3 9">DNA repair protein RecN</fullName>
    </recommendedName>
    <alternativeName>
        <fullName evidence="8 9">Recombination protein N</fullName>
    </alternativeName>
</protein>
<dbReference type="CDD" id="cd03241">
    <property type="entry name" value="ABC_RecN"/>
    <property type="match status" value="2"/>
</dbReference>
<evidence type="ECO:0000313" key="12">
    <source>
        <dbReference type="Proteomes" id="UP000693996"/>
    </source>
</evidence>
<evidence type="ECO:0000256" key="9">
    <source>
        <dbReference type="PIRNR" id="PIRNR003128"/>
    </source>
</evidence>
<comment type="similarity">
    <text evidence="2 9">Belongs to the RecN family.</text>
</comment>
<evidence type="ECO:0000256" key="7">
    <source>
        <dbReference type="ARBA" id="ARBA00023204"/>
    </source>
</evidence>
<dbReference type="GO" id="GO:0009432">
    <property type="term" value="P:SOS response"/>
    <property type="evidence" value="ECO:0007669"/>
    <property type="project" value="TreeGrafter"/>
</dbReference>
<evidence type="ECO:0000256" key="5">
    <source>
        <dbReference type="ARBA" id="ARBA00022763"/>
    </source>
</evidence>
<proteinExistence type="inferred from homology"/>
<dbReference type="NCBIfam" id="TIGR00634">
    <property type="entry name" value="recN"/>
    <property type="match status" value="1"/>
</dbReference>
<organism evidence="11 12">
    <name type="scientific">Candidatus Vallotiella hemipterorum</name>
    <dbReference type="NCBI Taxonomy" id="1177213"/>
    <lineage>
        <taxon>Bacteria</taxon>
        <taxon>Pseudomonadati</taxon>
        <taxon>Pseudomonadota</taxon>
        <taxon>Betaproteobacteria</taxon>
        <taxon>Burkholderiales</taxon>
        <taxon>Burkholderiaceae</taxon>
        <taxon>Candidatus Vallotiella</taxon>
    </lineage>
</organism>
<dbReference type="GO" id="GO:0006281">
    <property type="term" value="P:DNA repair"/>
    <property type="evidence" value="ECO:0007669"/>
    <property type="project" value="UniProtKB-KW"/>
</dbReference>
<dbReference type="PANTHER" id="PTHR11059">
    <property type="entry name" value="DNA REPAIR PROTEIN RECN"/>
    <property type="match status" value="1"/>
</dbReference>
<evidence type="ECO:0000256" key="8">
    <source>
        <dbReference type="ARBA" id="ARBA00033408"/>
    </source>
</evidence>
<dbReference type="PANTHER" id="PTHR11059:SF0">
    <property type="entry name" value="DNA REPAIR PROTEIN RECN"/>
    <property type="match status" value="1"/>
</dbReference>
<dbReference type="RefSeq" id="WP_216796736.1">
    <property type="nucleotide sequence ID" value="NZ_OU343031.1"/>
</dbReference>
<sequence length="550" mass="60591">MLRHLSIRDFVIVASLDIKFDRGFTVFSGETGAGKSILIDALALALGGRTDASVVRIGRRRAEITVELDAHEAAAQWLTQHKFDNSNEHVMLRRVIDTHGRSRGFINGTVASLSELRDIGRMLVDIYGQHAYQFLMRSDAQRELFDSYSGLKTLAADVARAWHGLRDAAAATKIAEIQEGEMQLERERLVWQLSELEKLAPKPGEWTQISVEHDQLAHTENLINGVRSALDALSESDNAMITQLGEIIAKLRGLAEIDSTLNDTLETLEPAKIQLQEAVYSLTHYAQRLDPDPTRLMRIEARLDALYSTARKFRTQPDALTDELVAWRTQLQSLDVVPNINTLRAAQVCAEQTYIILAERLSKARVKAAKTLSIAMTTWMQDLSMAGGRFEVVLGLLSEGNQHGLERVEFRVASHAGTLLKPLAKVASGGELARISLALSVIDSTLSPTSTLIFDEVDSGIGGAVAEVVGRLLHQLGQIRQVLCVTHLPQIAACSEHHFSVSKFTDAEGTAHTEVTALDYAIRVEEIARMLGGIEITDTTRKHAKEMLAS</sequence>
<evidence type="ECO:0000256" key="1">
    <source>
        <dbReference type="ARBA" id="ARBA00003618"/>
    </source>
</evidence>